<protein>
    <submittedName>
        <fullName evidence="2">Uncharacterized protein</fullName>
    </submittedName>
</protein>
<evidence type="ECO:0000256" key="1">
    <source>
        <dbReference type="SAM" id="MobiDB-lite"/>
    </source>
</evidence>
<dbReference type="Proteomes" id="UP000663851">
    <property type="component" value="Unassembled WGS sequence"/>
</dbReference>
<feature type="non-terminal residue" evidence="2">
    <location>
        <position position="1"/>
    </location>
</feature>
<gene>
    <name evidence="2" type="ORF">HFQ381_LOCUS31933</name>
</gene>
<feature type="compositionally biased region" description="Basic and acidic residues" evidence="1">
    <location>
        <begin position="259"/>
        <end position="273"/>
    </location>
</feature>
<evidence type="ECO:0000313" key="3">
    <source>
        <dbReference type="Proteomes" id="UP000663851"/>
    </source>
</evidence>
<evidence type="ECO:0000313" key="2">
    <source>
        <dbReference type="EMBL" id="CAF4569588.1"/>
    </source>
</evidence>
<organism evidence="2 3">
    <name type="scientific">Rotaria socialis</name>
    <dbReference type="NCBI Taxonomy" id="392032"/>
    <lineage>
        <taxon>Eukaryota</taxon>
        <taxon>Metazoa</taxon>
        <taxon>Spiralia</taxon>
        <taxon>Gnathifera</taxon>
        <taxon>Rotifera</taxon>
        <taxon>Eurotatoria</taxon>
        <taxon>Bdelloidea</taxon>
        <taxon>Philodinida</taxon>
        <taxon>Philodinidae</taxon>
        <taxon>Rotaria</taxon>
    </lineage>
</organism>
<proteinExistence type="predicted"/>
<sequence length="310" mass="35479">MTRIHFHPNQVFDESKHVIDVVAKEYLEKAIDNVDHLIPVEVSWGGNCLHESILLLMNNPMVTTSELRVRTIIELMTNEVYYSNRYSQFVGPLDIAIQGICKNHMLSELYEICALCSVLGCNIRRIYPNIDFRDDMVFLNNIFTPIPPITTNCEVTILWSHAKHEKDARDANHGTWSPNHFVPLMSTSNVMTPEKKTFKNNATVQIRIPEFQSSPSRRLRSEINIENDSAQSIISTTIQREPKGIESQHQSRLKKKRECARSSRMNETDGQRQKRLENDGCFDCGEVPNIKLLIQILLHPSPPIGTNRSG</sequence>
<comment type="caution">
    <text evidence="2">The sequence shown here is derived from an EMBL/GenBank/DDBJ whole genome shotgun (WGS) entry which is preliminary data.</text>
</comment>
<dbReference type="AlphaFoldDB" id="A0A821A5V8"/>
<feature type="region of interest" description="Disordered" evidence="1">
    <location>
        <begin position="242"/>
        <end position="273"/>
    </location>
</feature>
<reference evidence="2" key="1">
    <citation type="submission" date="2021-02" db="EMBL/GenBank/DDBJ databases">
        <authorList>
            <person name="Nowell W R."/>
        </authorList>
    </citation>
    <scope>NUCLEOTIDE SEQUENCE</scope>
</reference>
<accession>A0A821A5V8</accession>
<dbReference type="EMBL" id="CAJOBO010007075">
    <property type="protein sequence ID" value="CAF4569588.1"/>
    <property type="molecule type" value="Genomic_DNA"/>
</dbReference>
<name>A0A821A5V8_9BILA</name>